<name>A0A855Y214_9BACL</name>
<dbReference type="InterPro" id="IPR018060">
    <property type="entry name" value="HTH_AraC"/>
</dbReference>
<dbReference type="GO" id="GO:0043565">
    <property type="term" value="F:sequence-specific DNA binding"/>
    <property type="evidence" value="ECO:0007669"/>
    <property type="project" value="InterPro"/>
</dbReference>
<dbReference type="Pfam" id="PF00072">
    <property type="entry name" value="Response_reg"/>
    <property type="match status" value="1"/>
</dbReference>
<dbReference type="PANTHER" id="PTHR42713:SF3">
    <property type="entry name" value="TRANSCRIPTIONAL REGULATORY PROTEIN HPTR"/>
    <property type="match status" value="1"/>
</dbReference>
<dbReference type="SMART" id="SM00448">
    <property type="entry name" value="REC"/>
    <property type="match status" value="1"/>
</dbReference>
<evidence type="ECO:0000256" key="2">
    <source>
        <dbReference type="ARBA" id="ARBA00022490"/>
    </source>
</evidence>
<keyword evidence="4" id="KW-0902">Two-component regulatory system</keyword>
<dbReference type="PROSITE" id="PS50110">
    <property type="entry name" value="RESPONSE_REGULATORY"/>
    <property type="match status" value="1"/>
</dbReference>
<dbReference type="Pfam" id="PF12833">
    <property type="entry name" value="HTH_18"/>
    <property type="match status" value="1"/>
</dbReference>
<dbReference type="InterPro" id="IPR009057">
    <property type="entry name" value="Homeodomain-like_sf"/>
</dbReference>
<evidence type="ECO:0000256" key="6">
    <source>
        <dbReference type="ARBA" id="ARBA00023125"/>
    </source>
</evidence>
<evidence type="ECO:0000313" key="12">
    <source>
        <dbReference type="Proteomes" id="UP000247078"/>
    </source>
</evidence>
<dbReference type="EMBL" id="QGTZ01000017">
    <property type="protein sequence ID" value="PWW33712.1"/>
    <property type="molecule type" value="Genomic_DNA"/>
</dbReference>
<evidence type="ECO:0000256" key="1">
    <source>
        <dbReference type="ARBA" id="ARBA00004496"/>
    </source>
</evidence>
<evidence type="ECO:0000259" key="9">
    <source>
        <dbReference type="PROSITE" id="PS01124"/>
    </source>
</evidence>
<organism evidence="11 12">
    <name type="scientific">Paenibacillus pabuli</name>
    <dbReference type="NCBI Taxonomy" id="1472"/>
    <lineage>
        <taxon>Bacteria</taxon>
        <taxon>Bacillati</taxon>
        <taxon>Bacillota</taxon>
        <taxon>Bacilli</taxon>
        <taxon>Bacillales</taxon>
        <taxon>Paenibacillaceae</taxon>
        <taxon>Paenibacillus</taxon>
    </lineage>
</organism>
<dbReference type="Gene3D" id="3.40.50.2300">
    <property type="match status" value="1"/>
</dbReference>
<evidence type="ECO:0000256" key="7">
    <source>
        <dbReference type="ARBA" id="ARBA00023163"/>
    </source>
</evidence>
<accession>A0A855Y214</accession>
<keyword evidence="6" id="KW-0238">DNA-binding</keyword>
<dbReference type="SMART" id="SM00342">
    <property type="entry name" value="HTH_ARAC"/>
    <property type="match status" value="1"/>
</dbReference>
<sequence length="528" mass="60539">MEQLNVLIVDDEYLIRNLLRMRINWEEQGMSIMGEASNAQEALDLVDKQQPDIMFTDIYMPNMDGIELSRLILKKYPDIKIVVVTGHDEFEYARQSIQIGIVDFILKPIRAAELLTVTDKLRVMIDEERKREQEIQRLRADLERNFPYLREKFVLQWLNGVLTTQAEIREKAAYFNIPMLLTTREIQIAVIEVSTASAKETEEQLILLSMECSNEIDAFYEKEPDVVHLMDTRNRIVIISFHSGVDFIEDGEALISLLTTSYPCAVSTGIGRKHGHVEEGPAAYQEACRALEYQAFVGKNQVVCFEDIVDNREQSYRSNADLLQRLQFYISVGSAARAIEVLHHIFVVSFSSVSQYRLAAMDVITECQRAAMEQQIESDQVLNTEALVSILTADHLPELITRLEEYVRYVSETVYSKNQTKEDNLIGQVKTYLEDHISDPNIGLANTAAAFFVSPGHLGRLMKKETGKTFVEYLTNLRMKRAETLLKQTQLKGYEIGEQVGITDPHYFSVLFKKSTGRSMNEYRQRKS</sequence>
<gene>
    <name evidence="11" type="ORF">DET56_11761</name>
</gene>
<evidence type="ECO:0000256" key="4">
    <source>
        <dbReference type="ARBA" id="ARBA00023012"/>
    </source>
</evidence>
<feature type="modified residue" description="4-aspartylphosphate" evidence="8">
    <location>
        <position position="57"/>
    </location>
</feature>
<feature type="domain" description="Response regulatory" evidence="10">
    <location>
        <begin position="5"/>
        <end position="122"/>
    </location>
</feature>
<dbReference type="InterPro" id="IPR051552">
    <property type="entry name" value="HptR"/>
</dbReference>
<keyword evidence="2" id="KW-0963">Cytoplasm</keyword>
<dbReference type="AlphaFoldDB" id="A0A855Y214"/>
<dbReference type="RefSeq" id="WP_110002060.1">
    <property type="nucleotide sequence ID" value="NZ_QGTZ01000017.1"/>
</dbReference>
<dbReference type="InterPro" id="IPR011006">
    <property type="entry name" value="CheY-like_superfamily"/>
</dbReference>
<reference evidence="11 12" key="1">
    <citation type="submission" date="2018-05" db="EMBL/GenBank/DDBJ databases">
        <title>Freshwater and sediment microbial communities from various areas in North America, analyzing microbe dynamics in response to fracking.</title>
        <authorList>
            <person name="Lamendella R."/>
        </authorList>
    </citation>
    <scope>NUCLEOTIDE SEQUENCE [LARGE SCALE GENOMIC DNA]</scope>
    <source>
        <strain evidence="11 12">DB-3</strain>
    </source>
</reference>
<dbReference type="GO" id="GO:0005737">
    <property type="term" value="C:cytoplasm"/>
    <property type="evidence" value="ECO:0007669"/>
    <property type="project" value="UniProtKB-SubCell"/>
</dbReference>
<dbReference type="PROSITE" id="PS01124">
    <property type="entry name" value="HTH_ARAC_FAMILY_2"/>
    <property type="match status" value="1"/>
</dbReference>
<protein>
    <submittedName>
        <fullName evidence="11">Two-component system response regulator YesN</fullName>
    </submittedName>
</protein>
<evidence type="ECO:0000259" key="10">
    <source>
        <dbReference type="PROSITE" id="PS50110"/>
    </source>
</evidence>
<comment type="caution">
    <text evidence="11">The sequence shown here is derived from an EMBL/GenBank/DDBJ whole genome shotgun (WGS) entry which is preliminary data.</text>
</comment>
<dbReference type="Proteomes" id="UP000247078">
    <property type="component" value="Unassembled WGS sequence"/>
</dbReference>
<evidence type="ECO:0000256" key="8">
    <source>
        <dbReference type="PROSITE-ProRule" id="PRU00169"/>
    </source>
</evidence>
<dbReference type="SUPFAM" id="SSF46689">
    <property type="entry name" value="Homeodomain-like"/>
    <property type="match status" value="1"/>
</dbReference>
<keyword evidence="7" id="KW-0804">Transcription</keyword>
<dbReference type="Gene3D" id="1.10.10.60">
    <property type="entry name" value="Homeodomain-like"/>
    <property type="match status" value="2"/>
</dbReference>
<dbReference type="InterPro" id="IPR041522">
    <property type="entry name" value="CdaR_GGDEF"/>
</dbReference>
<dbReference type="SUPFAM" id="SSF52172">
    <property type="entry name" value="CheY-like"/>
    <property type="match status" value="1"/>
</dbReference>
<dbReference type="PANTHER" id="PTHR42713">
    <property type="entry name" value="HISTIDINE KINASE-RELATED"/>
    <property type="match status" value="1"/>
</dbReference>
<keyword evidence="5" id="KW-0805">Transcription regulation</keyword>
<proteinExistence type="predicted"/>
<dbReference type="GO" id="GO:0000160">
    <property type="term" value="P:phosphorelay signal transduction system"/>
    <property type="evidence" value="ECO:0007669"/>
    <property type="project" value="UniProtKB-KW"/>
</dbReference>
<dbReference type="GO" id="GO:0003700">
    <property type="term" value="F:DNA-binding transcription factor activity"/>
    <property type="evidence" value="ECO:0007669"/>
    <property type="project" value="InterPro"/>
</dbReference>
<feature type="domain" description="HTH araC/xylS-type" evidence="9">
    <location>
        <begin position="427"/>
        <end position="526"/>
    </location>
</feature>
<evidence type="ECO:0000256" key="5">
    <source>
        <dbReference type="ARBA" id="ARBA00023015"/>
    </source>
</evidence>
<dbReference type="InterPro" id="IPR001789">
    <property type="entry name" value="Sig_transdc_resp-reg_receiver"/>
</dbReference>
<dbReference type="Pfam" id="PF17853">
    <property type="entry name" value="GGDEF_2"/>
    <property type="match status" value="1"/>
</dbReference>
<evidence type="ECO:0000313" key="11">
    <source>
        <dbReference type="EMBL" id="PWW33712.1"/>
    </source>
</evidence>
<comment type="subcellular location">
    <subcellularLocation>
        <location evidence="1">Cytoplasm</location>
    </subcellularLocation>
</comment>
<evidence type="ECO:0000256" key="3">
    <source>
        <dbReference type="ARBA" id="ARBA00022553"/>
    </source>
</evidence>
<dbReference type="CDD" id="cd17536">
    <property type="entry name" value="REC_YesN-like"/>
    <property type="match status" value="1"/>
</dbReference>
<keyword evidence="3 8" id="KW-0597">Phosphoprotein</keyword>